<dbReference type="Pfam" id="PF23477">
    <property type="entry name" value="zf_Tbcl_2"/>
    <property type="match status" value="2"/>
</dbReference>
<evidence type="ECO:0000259" key="1">
    <source>
        <dbReference type="Pfam" id="PF23477"/>
    </source>
</evidence>
<reference evidence="3" key="1">
    <citation type="submission" date="2017-09" db="EMBL/GenBank/DDBJ databases">
        <title>Depth-based differentiation of microbial function through sediment-hosted aquifers and enrichment of novel symbionts in the deep terrestrial subsurface.</title>
        <authorList>
            <person name="Probst A.J."/>
            <person name="Ladd B."/>
            <person name="Jarett J.K."/>
            <person name="Geller-Mcgrath D.E."/>
            <person name="Sieber C.M.K."/>
            <person name="Emerson J.B."/>
            <person name="Anantharaman K."/>
            <person name="Thomas B.C."/>
            <person name="Malmstrom R."/>
            <person name="Stieglmeier M."/>
            <person name="Klingl A."/>
            <person name="Woyke T."/>
            <person name="Ryan C.M."/>
            <person name="Banfield J.F."/>
        </authorList>
    </citation>
    <scope>NUCLEOTIDE SEQUENCE [LARGE SCALE GENOMIC DNA]</scope>
</reference>
<proteinExistence type="predicted"/>
<dbReference type="Proteomes" id="UP000231450">
    <property type="component" value="Unassembled WGS sequence"/>
</dbReference>
<sequence>MTFNNNFAARPMVQGNWSCAQCGKEITELPFEPRDNSNVLCNDCHRAKHQSFGGNNNRRGGFGGSRGGNFERKMHQGNWKCASCGTDITELPFQPKDESNLKCRDCFKKDRI</sequence>
<evidence type="ECO:0000313" key="2">
    <source>
        <dbReference type="EMBL" id="PJE57866.1"/>
    </source>
</evidence>
<dbReference type="EMBL" id="PFDW01000074">
    <property type="protein sequence ID" value="PJE57866.1"/>
    <property type="molecule type" value="Genomic_DNA"/>
</dbReference>
<comment type="caution">
    <text evidence="2">The sequence shown here is derived from an EMBL/GenBank/DDBJ whole genome shotgun (WGS) entry which is preliminary data.</text>
</comment>
<name>A0A2M8KD79_9BACT</name>
<dbReference type="InterPro" id="IPR036280">
    <property type="entry name" value="Multihaem_cyt_sf"/>
</dbReference>
<organism evidence="2 3">
    <name type="scientific">Candidatus Portnoybacteria bacterium CG10_big_fil_rev_8_21_14_0_10_36_7</name>
    <dbReference type="NCBI Taxonomy" id="1974812"/>
    <lineage>
        <taxon>Bacteria</taxon>
        <taxon>Candidatus Portnoyibacteriota</taxon>
    </lineage>
</organism>
<feature type="domain" description="CxxC-x17-CxxC" evidence="1">
    <location>
        <begin position="79"/>
        <end position="111"/>
    </location>
</feature>
<protein>
    <recommendedName>
        <fullName evidence="1">CxxC-x17-CxxC domain-containing protein</fullName>
    </recommendedName>
</protein>
<dbReference type="SUPFAM" id="SSF48695">
    <property type="entry name" value="Multiheme cytochromes"/>
    <property type="match status" value="1"/>
</dbReference>
<dbReference type="AlphaFoldDB" id="A0A2M8KD79"/>
<feature type="domain" description="CxxC-x17-CxxC" evidence="1">
    <location>
        <begin position="18"/>
        <end position="48"/>
    </location>
</feature>
<evidence type="ECO:0000313" key="3">
    <source>
        <dbReference type="Proteomes" id="UP000231450"/>
    </source>
</evidence>
<accession>A0A2M8KD79</accession>
<gene>
    <name evidence="2" type="ORF">COU81_03670</name>
</gene>
<dbReference type="InterPro" id="IPR026363">
    <property type="entry name" value="CxxC-x17-CxxC_dom"/>
</dbReference>